<evidence type="ECO:0000256" key="1">
    <source>
        <dbReference type="SAM" id="MobiDB-lite"/>
    </source>
</evidence>
<feature type="compositionally biased region" description="Basic residues" evidence="1">
    <location>
        <begin position="1"/>
        <end position="19"/>
    </location>
</feature>
<feature type="region of interest" description="Disordered" evidence="1">
    <location>
        <begin position="126"/>
        <end position="157"/>
    </location>
</feature>
<dbReference type="EMBL" id="KZ665140">
    <property type="protein sequence ID" value="PPS01263.1"/>
    <property type="molecule type" value="Genomic_DNA"/>
</dbReference>
<dbReference type="OrthoDB" id="1828268at2759"/>
<dbReference type="AlphaFoldDB" id="A0A2P5XD48"/>
<evidence type="ECO:0000313" key="3">
    <source>
        <dbReference type="Proteomes" id="UP000239757"/>
    </source>
</evidence>
<accession>A0A2P5XD48</accession>
<feature type="compositionally biased region" description="Acidic residues" evidence="1">
    <location>
        <begin position="129"/>
        <end position="138"/>
    </location>
</feature>
<feature type="region of interest" description="Disordered" evidence="1">
    <location>
        <begin position="1"/>
        <end position="28"/>
    </location>
</feature>
<evidence type="ECO:0000313" key="2">
    <source>
        <dbReference type="EMBL" id="PPS01263.1"/>
    </source>
</evidence>
<name>A0A2P5XD48_GOSBA</name>
<organism evidence="2 3">
    <name type="scientific">Gossypium barbadense</name>
    <name type="common">Sea Island cotton</name>
    <name type="synonym">Hibiscus barbadensis</name>
    <dbReference type="NCBI Taxonomy" id="3634"/>
    <lineage>
        <taxon>Eukaryota</taxon>
        <taxon>Viridiplantae</taxon>
        <taxon>Streptophyta</taxon>
        <taxon>Embryophyta</taxon>
        <taxon>Tracheophyta</taxon>
        <taxon>Spermatophyta</taxon>
        <taxon>Magnoliopsida</taxon>
        <taxon>eudicotyledons</taxon>
        <taxon>Gunneridae</taxon>
        <taxon>Pentapetalae</taxon>
        <taxon>rosids</taxon>
        <taxon>malvids</taxon>
        <taxon>Malvales</taxon>
        <taxon>Malvaceae</taxon>
        <taxon>Malvoideae</taxon>
        <taxon>Gossypium</taxon>
    </lineage>
</organism>
<reference evidence="2 3" key="1">
    <citation type="submission" date="2015-01" db="EMBL/GenBank/DDBJ databases">
        <title>Genome of allotetraploid Gossypium barbadense reveals genomic plasticity and fiber elongation in cotton evolution.</title>
        <authorList>
            <person name="Chen X."/>
            <person name="Liu X."/>
            <person name="Zhao B."/>
            <person name="Zheng H."/>
            <person name="Hu Y."/>
            <person name="Lu G."/>
            <person name="Yang C."/>
            <person name="Chen J."/>
            <person name="Shan C."/>
            <person name="Zhang L."/>
            <person name="Zhou Y."/>
            <person name="Wang L."/>
            <person name="Guo W."/>
            <person name="Bai Y."/>
            <person name="Ruan J."/>
            <person name="Shangguan X."/>
            <person name="Mao Y."/>
            <person name="Jiang J."/>
            <person name="Zhu Y."/>
            <person name="Lei J."/>
            <person name="Kang H."/>
            <person name="Chen S."/>
            <person name="He X."/>
            <person name="Wang R."/>
            <person name="Wang Y."/>
            <person name="Chen J."/>
            <person name="Wang L."/>
            <person name="Yu S."/>
            <person name="Wang B."/>
            <person name="Wei J."/>
            <person name="Song S."/>
            <person name="Lu X."/>
            <person name="Gao Z."/>
            <person name="Gu W."/>
            <person name="Deng X."/>
            <person name="Ma D."/>
            <person name="Wang S."/>
            <person name="Liang W."/>
            <person name="Fang L."/>
            <person name="Cai C."/>
            <person name="Zhu X."/>
            <person name="Zhou B."/>
            <person name="Zhang Y."/>
            <person name="Chen Z."/>
            <person name="Xu S."/>
            <person name="Zhu R."/>
            <person name="Wang S."/>
            <person name="Zhang T."/>
            <person name="Zhao G."/>
        </authorList>
    </citation>
    <scope>NUCLEOTIDE SEQUENCE [LARGE SCALE GENOMIC DNA]</scope>
    <source>
        <strain evidence="3">cv. Xinhai21</strain>
        <tissue evidence="2">Leaf</tissue>
    </source>
</reference>
<dbReference type="Proteomes" id="UP000239757">
    <property type="component" value="Unassembled WGS sequence"/>
</dbReference>
<proteinExistence type="predicted"/>
<sequence>MTNTRGKKTVVPVNKKRKGSGATSSSANTEVRHPFLQFLSGPQEELFQILRARPRGVDRCIDWAALEQIHLADTVRGLLTTASWDEQSSSLTFIGQMSPHGIQSMLHMRMIERRRGFDPPQYRLARATDEDDAEDSPDDIPIFQEDPPSQPPPSHRPVHVAASISEVSDHLHRFEQYCTQRFDSIKATLKQICQHFHISPHICLWYPQLEKPLLEKHVVKDYCHLDLAHHQLIHPLLLE</sequence>
<gene>
    <name evidence="2" type="ORF">GOBAR_AA19402</name>
</gene>
<protein>
    <submittedName>
        <fullName evidence="2">Uncharacterized protein</fullName>
    </submittedName>
</protein>